<evidence type="ECO:0000256" key="2">
    <source>
        <dbReference type="ARBA" id="ARBA00023155"/>
    </source>
</evidence>
<evidence type="ECO:0000256" key="3">
    <source>
        <dbReference type="ARBA" id="ARBA00023242"/>
    </source>
</evidence>
<reference evidence="7" key="1">
    <citation type="journal article" date="2023" name="Commun. Biol.">
        <title>Genome analysis of Parmales, the sister group of diatoms, reveals the evolutionary specialization of diatoms from phago-mixotrophs to photoautotrophs.</title>
        <authorList>
            <person name="Ban H."/>
            <person name="Sato S."/>
            <person name="Yoshikawa S."/>
            <person name="Yamada K."/>
            <person name="Nakamura Y."/>
            <person name="Ichinomiya M."/>
            <person name="Sato N."/>
            <person name="Blanc-Mathieu R."/>
            <person name="Endo H."/>
            <person name="Kuwata A."/>
            <person name="Ogata H."/>
        </authorList>
    </citation>
    <scope>NUCLEOTIDE SEQUENCE [LARGE SCALE GENOMIC DNA]</scope>
    <source>
        <strain evidence="7">NIES 3700</strain>
    </source>
</reference>
<dbReference type="GO" id="GO:0006355">
    <property type="term" value="P:regulation of DNA-templated transcription"/>
    <property type="evidence" value="ECO:0007669"/>
    <property type="project" value="InterPro"/>
</dbReference>
<dbReference type="GO" id="GO:0003677">
    <property type="term" value="F:DNA binding"/>
    <property type="evidence" value="ECO:0007669"/>
    <property type="project" value="UniProtKB-UniRule"/>
</dbReference>
<accession>A0A9W6Z7P9</accession>
<keyword evidence="1 4" id="KW-0238">DNA-binding</keyword>
<dbReference type="Pfam" id="PF05920">
    <property type="entry name" value="Homeobox_KN"/>
    <property type="match status" value="1"/>
</dbReference>
<dbReference type="SUPFAM" id="SSF46689">
    <property type="entry name" value="Homeodomain-like"/>
    <property type="match status" value="1"/>
</dbReference>
<keyword evidence="7" id="KW-1185">Reference proteome</keyword>
<dbReference type="InterPro" id="IPR008422">
    <property type="entry name" value="KN_HD"/>
</dbReference>
<dbReference type="SMART" id="SM00389">
    <property type="entry name" value="HOX"/>
    <property type="match status" value="1"/>
</dbReference>
<comment type="caution">
    <text evidence="6">The sequence shown here is derived from an EMBL/GenBank/DDBJ whole genome shotgun (WGS) entry which is preliminary data.</text>
</comment>
<organism evidence="6 7">
    <name type="scientific">Triparma laevis f. longispina</name>
    <dbReference type="NCBI Taxonomy" id="1714387"/>
    <lineage>
        <taxon>Eukaryota</taxon>
        <taxon>Sar</taxon>
        <taxon>Stramenopiles</taxon>
        <taxon>Ochrophyta</taxon>
        <taxon>Bolidophyceae</taxon>
        <taxon>Parmales</taxon>
        <taxon>Triparmaceae</taxon>
        <taxon>Triparma</taxon>
    </lineage>
</organism>
<evidence type="ECO:0000313" key="6">
    <source>
        <dbReference type="EMBL" id="GMH47016.1"/>
    </source>
</evidence>
<dbReference type="OrthoDB" id="10056939at2759"/>
<feature type="domain" description="Homeobox" evidence="5">
    <location>
        <begin position="48"/>
        <end position="91"/>
    </location>
</feature>
<proteinExistence type="predicted"/>
<gene>
    <name evidence="6" type="ORF">TrLO_g4251</name>
</gene>
<dbReference type="PANTHER" id="PTHR11850">
    <property type="entry name" value="HOMEOBOX PROTEIN TRANSCRIPTION FACTORS"/>
    <property type="match status" value="1"/>
</dbReference>
<evidence type="ECO:0000256" key="4">
    <source>
        <dbReference type="PROSITE-ProRule" id="PRU00108"/>
    </source>
</evidence>
<keyword evidence="3 4" id="KW-0539">Nucleus</keyword>
<evidence type="ECO:0000256" key="1">
    <source>
        <dbReference type="ARBA" id="ARBA00023125"/>
    </source>
</evidence>
<dbReference type="PROSITE" id="PS50071">
    <property type="entry name" value="HOMEOBOX_2"/>
    <property type="match status" value="1"/>
</dbReference>
<dbReference type="InterPro" id="IPR050224">
    <property type="entry name" value="TALE_homeobox"/>
</dbReference>
<comment type="subcellular location">
    <subcellularLocation>
        <location evidence="4">Nucleus</location>
    </subcellularLocation>
</comment>
<dbReference type="EMBL" id="BRXW01000352">
    <property type="protein sequence ID" value="GMH47016.1"/>
    <property type="molecule type" value="Genomic_DNA"/>
</dbReference>
<sequence>MDNCSTPAQNSTTLDVLNASIVVNSTAFRTGRLPWADTVEYHLKNWILSPEHFKNPYPTDQEKQDIMKETGIDSKELKNWFTNNRERFWKAAAKVLITISEFDMERRMIGVSGLKEDPTPANILAQIQRRQTSGTRDYDETLGLVAFETSDGLRVIALMEGIIIDIFTSEEGEFRTSNLKGGSPDGCMSMYLAKQFLDKKGDVHTEVIGYAPHSIMYVAFALEWWEMGFDGTAKSLLKFLKDNRLWLE</sequence>
<dbReference type="AlphaFoldDB" id="A0A9W6Z7P9"/>
<dbReference type="InterPro" id="IPR001356">
    <property type="entry name" value="HD"/>
</dbReference>
<feature type="DNA-binding region" description="Homeobox" evidence="4">
    <location>
        <begin position="50"/>
        <end position="92"/>
    </location>
</feature>
<dbReference type="GO" id="GO:0005634">
    <property type="term" value="C:nucleus"/>
    <property type="evidence" value="ECO:0007669"/>
    <property type="project" value="UniProtKB-SubCell"/>
</dbReference>
<dbReference type="CDD" id="cd00086">
    <property type="entry name" value="homeodomain"/>
    <property type="match status" value="1"/>
</dbReference>
<protein>
    <recommendedName>
        <fullName evidence="5">Homeobox domain-containing protein</fullName>
    </recommendedName>
</protein>
<dbReference type="Proteomes" id="UP001165122">
    <property type="component" value="Unassembled WGS sequence"/>
</dbReference>
<dbReference type="InterPro" id="IPR009057">
    <property type="entry name" value="Homeodomain-like_sf"/>
</dbReference>
<evidence type="ECO:0000313" key="7">
    <source>
        <dbReference type="Proteomes" id="UP001165122"/>
    </source>
</evidence>
<dbReference type="Gene3D" id="1.10.10.60">
    <property type="entry name" value="Homeodomain-like"/>
    <property type="match status" value="1"/>
</dbReference>
<evidence type="ECO:0000259" key="5">
    <source>
        <dbReference type="PROSITE" id="PS50071"/>
    </source>
</evidence>
<name>A0A9W6Z7P9_9STRA</name>
<keyword evidence="2 4" id="KW-0371">Homeobox</keyword>